<organism evidence="3 4">
    <name type="scientific">Amycolatopsis oliviviridis</name>
    <dbReference type="NCBI Taxonomy" id="1471590"/>
    <lineage>
        <taxon>Bacteria</taxon>
        <taxon>Bacillati</taxon>
        <taxon>Actinomycetota</taxon>
        <taxon>Actinomycetes</taxon>
        <taxon>Pseudonocardiales</taxon>
        <taxon>Pseudonocardiaceae</taxon>
        <taxon>Amycolatopsis</taxon>
    </lineage>
</organism>
<dbReference type="PRINTS" id="PR00038">
    <property type="entry name" value="HTHLUXR"/>
</dbReference>
<comment type="caution">
    <text evidence="3">The sequence shown here is derived from an EMBL/GenBank/DDBJ whole genome shotgun (WGS) entry which is preliminary data.</text>
</comment>
<feature type="domain" description="HTH luxR-type" evidence="2">
    <location>
        <begin position="693"/>
        <end position="758"/>
    </location>
</feature>
<feature type="region of interest" description="Disordered" evidence="1">
    <location>
        <begin position="672"/>
        <end position="700"/>
    </location>
</feature>
<dbReference type="CDD" id="cd06170">
    <property type="entry name" value="LuxR_C_like"/>
    <property type="match status" value="1"/>
</dbReference>
<dbReference type="EMBL" id="BNAY01000002">
    <property type="protein sequence ID" value="GHH13132.1"/>
    <property type="molecule type" value="Genomic_DNA"/>
</dbReference>
<dbReference type="Gene3D" id="1.25.40.10">
    <property type="entry name" value="Tetratricopeptide repeat domain"/>
    <property type="match status" value="1"/>
</dbReference>
<dbReference type="Pfam" id="PF00196">
    <property type="entry name" value="GerE"/>
    <property type="match status" value="1"/>
</dbReference>
<dbReference type="Proteomes" id="UP000635387">
    <property type="component" value="Unassembled WGS sequence"/>
</dbReference>
<evidence type="ECO:0000256" key="1">
    <source>
        <dbReference type="SAM" id="MobiDB-lite"/>
    </source>
</evidence>
<dbReference type="Gene3D" id="3.40.50.300">
    <property type="entry name" value="P-loop containing nucleotide triphosphate hydrolases"/>
    <property type="match status" value="1"/>
</dbReference>
<gene>
    <name evidence="3" type="ORF">GCM10017790_25510</name>
</gene>
<evidence type="ECO:0000313" key="3">
    <source>
        <dbReference type="EMBL" id="GHH13132.1"/>
    </source>
</evidence>
<dbReference type="PRINTS" id="PR00364">
    <property type="entry name" value="DISEASERSIST"/>
</dbReference>
<evidence type="ECO:0000313" key="4">
    <source>
        <dbReference type="Proteomes" id="UP000635387"/>
    </source>
</evidence>
<dbReference type="InterPro" id="IPR016032">
    <property type="entry name" value="Sig_transdc_resp-reg_C-effctor"/>
</dbReference>
<protein>
    <submittedName>
        <fullName evidence="3">LuxR family transcriptional regulator</fullName>
    </submittedName>
</protein>
<dbReference type="Pfam" id="PF13401">
    <property type="entry name" value="AAA_22"/>
    <property type="match status" value="1"/>
</dbReference>
<dbReference type="PANTHER" id="PTHR47691:SF3">
    <property type="entry name" value="HTH-TYPE TRANSCRIPTIONAL REGULATOR RV0890C-RELATED"/>
    <property type="match status" value="1"/>
</dbReference>
<dbReference type="PROSITE" id="PS50043">
    <property type="entry name" value="HTH_LUXR_2"/>
    <property type="match status" value="1"/>
</dbReference>
<evidence type="ECO:0000259" key="2">
    <source>
        <dbReference type="PROSITE" id="PS50043"/>
    </source>
</evidence>
<dbReference type="SUPFAM" id="SSF52540">
    <property type="entry name" value="P-loop containing nucleoside triphosphate hydrolases"/>
    <property type="match status" value="1"/>
</dbReference>
<keyword evidence="4" id="KW-1185">Reference proteome</keyword>
<proteinExistence type="predicted"/>
<dbReference type="InterPro" id="IPR027417">
    <property type="entry name" value="P-loop_NTPase"/>
</dbReference>
<dbReference type="Gene3D" id="1.10.10.10">
    <property type="entry name" value="Winged helix-like DNA-binding domain superfamily/Winged helix DNA-binding domain"/>
    <property type="match status" value="1"/>
</dbReference>
<dbReference type="InterPro" id="IPR000792">
    <property type="entry name" value="Tscrpt_reg_LuxR_C"/>
</dbReference>
<accession>A0ABQ3LDX6</accession>
<dbReference type="InterPro" id="IPR011990">
    <property type="entry name" value="TPR-like_helical_dom_sf"/>
</dbReference>
<dbReference type="SUPFAM" id="SSF46894">
    <property type="entry name" value="C-terminal effector domain of the bipartite response regulators"/>
    <property type="match status" value="1"/>
</dbReference>
<dbReference type="InterPro" id="IPR036388">
    <property type="entry name" value="WH-like_DNA-bd_sf"/>
</dbReference>
<dbReference type="InterPro" id="IPR049945">
    <property type="entry name" value="AAA_22"/>
</dbReference>
<sequence>MWAMRRTAGEAEARRRALTSYVGRTDDEREVRRLLGLGRLVTLTGAGGVGKTRLAAQVASSLTRVFPDGVAVAELGELRDERLVARAVADSLGLHDTAGRRDLDAVVAYLRPRRSLLFLDNCEHLLEGSAGLVAALLRDCPNLAVLATSRCSLGLDGEHLLAIQPLPVPSGEVGTPQEALTFDAVRLFTERATSLLPSFEVTESNVASVVRLCRRLDGLPLAIELAAARVRVLSPSQIADLVEQGSGVLVTGLRLPVERHRTLRATFEWSHSLCTADERAAWACCSVFAGHFDLAAAEAVCGRPGNEVLDAVAGLVDKSVLIRVDGVDKVRYRMLRLLREFGGRLLAETGDEPAVAGRHRDHYAELIERAAGAWFGPGQDEAFERMTAAHADVREALSWSLRTPGEGVAALTMATAMIEYWVARGAAWEVRDWIDRALDVVPPAAPGRARGLAISSLCAALHADLRLARERLAAAEAIEDDEAAPYVAHARAFVVMLSAEPDSSVHAATAVRIFGERGDVRRQMHPLFIQGVALAYRGELSGARELLGSMLRQCQAAGEDRYRSMALFGLGVAEVCFGGDVDEGERAIRAALEIDLRASDVLSAAYRVDGLAWVSARRGEWTRAAGLFGTAATLWDRCGAEPGVAVSTAHREFREATQKALGDDKFDAAFEEGRQRSPHDALSGTSARRDDGADGVLPPLTPRESEIARLVAAGMSNREIAARLVIARRTVETHLQHISNKLDFANRTQLAIWVENRARTRPR</sequence>
<name>A0ABQ3LDX6_9PSEU</name>
<dbReference type="SMART" id="SM00421">
    <property type="entry name" value="HTH_LUXR"/>
    <property type="match status" value="1"/>
</dbReference>
<dbReference type="PROSITE" id="PS00622">
    <property type="entry name" value="HTH_LUXR_1"/>
    <property type="match status" value="1"/>
</dbReference>
<dbReference type="PANTHER" id="PTHR47691">
    <property type="entry name" value="REGULATOR-RELATED"/>
    <property type="match status" value="1"/>
</dbReference>
<reference evidence="4" key="1">
    <citation type="journal article" date="2019" name="Int. J. Syst. Evol. Microbiol.">
        <title>The Global Catalogue of Microorganisms (GCM) 10K type strain sequencing project: providing services to taxonomists for standard genome sequencing and annotation.</title>
        <authorList>
            <consortium name="The Broad Institute Genomics Platform"/>
            <consortium name="The Broad Institute Genome Sequencing Center for Infectious Disease"/>
            <person name="Wu L."/>
            <person name="Ma J."/>
        </authorList>
    </citation>
    <scope>NUCLEOTIDE SEQUENCE [LARGE SCALE GENOMIC DNA]</scope>
    <source>
        <strain evidence="4">CGMCC 4.7683</strain>
    </source>
</reference>
<dbReference type="SUPFAM" id="SSF48452">
    <property type="entry name" value="TPR-like"/>
    <property type="match status" value="1"/>
</dbReference>